<dbReference type="PANTHER" id="PTHR11009">
    <property type="entry name" value="DER1-LIKE PROTEIN, DERLIN"/>
    <property type="match status" value="1"/>
</dbReference>
<dbReference type="EMBL" id="JAZHXI010000005">
    <property type="protein sequence ID" value="KAL2071213.1"/>
    <property type="molecule type" value="Genomic_DNA"/>
</dbReference>
<dbReference type="Proteomes" id="UP001595075">
    <property type="component" value="Unassembled WGS sequence"/>
</dbReference>
<evidence type="ECO:0000256" key="4">
    <source>
        <dbReference type="ARBA" id="ARBA00022824"/>
    </source>
</evidence>
<evidence type="ECO:0000256" key="5">
    <source>
        <dbReference type="ARBA" id="ARBA00022989"/>
    </source>
</evidence>
<reference evidence="8 9" key="1">
    <citation type="journal article" date="2024" name="Commun. Biol.">
        <title>Comparative genomic analysis of thermophilic fungi reveals convergent evolutionary adaptations and gene losses.</title>
        <authorList>
            <person name="Steindorff A.S."/>
            <person name="Aguilar-Pontes M.V."/>
            <person name="Robinson A.J."/>
            <person name="Andreopoulos B."/>
            <person name="LaButti K."/>
            <person name="Kuo A."/>
            <person name="Mondo S."/>
            <person name="Riley R."/>
            <person name="Otillar R."/>
            <person name="Haridas S."/>
            <person name="Lipzen A."/>
            <person name="Grimwood J."/>
            <person name="Schmutz J."/>
            <person name="Clum A."/>
            <person name="Reid I.D."/>
            <person name="Moisan M.C."/>
            <person name="Butler G."/>
            <person name="Nguyen T.T.M."/>
            <person name="Dewar K."/>
            <person name="Conant G."/>
            <person name="Drula E."/>
            <person name="Henrissat B."/>
            <person name="Hansel C."/>
            <person name="Singer S."/>
            <person name="Hutchinson M.I."/>
            <person name="de Vries R.P."/>
            <person name="Natvig D.O."/>
            <person name="Powell A.J."/>
            <person name="Tsang A."/>
            <person name="Grigoriev I.V."/>
        </authorList>
    </citation>
    <scope>NUCLEOTIDE SEQUENCE [LARGE SCALE GENOMIC DNA]</scope>
    <source>
        <strain evidence="8 9">CBS 494.80</strain>
    </source>
</reference>
<keyword evidence="6 7" id="KW-0472">Membrane</keyword>
<comment type="subcellular location">
    <subcellularLocation>
        <location evidence="1 7">Endoplasmic reticulum membrane</location>
        <topology evidence="1 7">Multi-pass membrane protein</topology>
    </subcellularLocation>
</comment>
<comment type="caution">
    <text evidence="8">The sequence shown here is derived from an EMBL/GenBank/DDBJ whole genome shotgun (WGS) entry which is preliminary data.</text>
</comment>
<dbReference type="InterPro" id="IPR007599">
    <property type="entry name" value="DER1"/>
</dbReference>
<feature type="transmembrane region" description="Helical" evidence="7">
    <location>
        <begin position="274"/>
        <end position="296"/>
    </location>
</feature>
<feature type="transmembrane region" description="Helical" evidence="7">
    <location>
        <begin position="42"/>
        <end position="63"/>
    </location>
</feature>
<keyword evidence="4 7" id="KW-0256">Endoplasmic reticulum</keyword>
<feature type="transmembrane region" description="Helical" evidence="7">
    <location>
        <begin position="150"/>
        <end position="174"/>
    </location>
</feature>
<feature type="transmembrane region" description="Helical" evidence="7">
    <location>
        <begin position="104"/>
        <end position="130"/>
    </location>
</feature>
<name>A0ABR4CPF1_9HELO</name>
<evidence type="ECO:0000256" key="2">
    <source>
        <dbReference type="ARBA" id="ARBA00008917"/>
    </source>
</evidence>
<gene>
    <name evidence="8" type="ORF">VTL71DRAFT_12448</name>
</gene>
<evidence type="ECO:0000313" key="9">
    <source>
        <dbReference type="Proteomes" id="UP001595075"/>
    </source>
</evidence>
<sequence>MSPQTLAATSFVFSLLLFTGVLDYGLFNLSLPALIQLPPELWRPFTALLITGAGFGLIFDVYFREFMDPMEVRSNGARQLTTVVYVYGSKLEIASPRFSQRADFATYLCFISGVILTLNLFPTISGSALASPLALSLITTSVRDTWDVPIRLFIVTIPCQYLPYAFLLLTLILAGPQAALIQGTGLLAAHLYDLLTGIYPSSGIQDNYIQTPKWMTKACGTQDVVHRPYGTVTMGVQGKKAWGIDLSWKRFGPGRTLGGEGESEVNDGRRLKGLMLAAVVMGCFLVVCAVSGYLFVYGLPGWAAGVHGQQPGSTLHVGEGKVIP</sequence>
<dbReference type="Pfam" id="PF04511">
    <property type="entry name" value="DER1"/>
    <property type="match status" value="1"/>
</dbReference>
<evidence type="ECO:0000256" key="6">
    <source>
        <dbReference type="ARBA" id="ARBA00023136"/>
    </source>
</evidence>
<evidence type="ECO:0000313" key="8">
    <source>
        <dbReference type="EMBL" id="KAL2071213.1"/>
    </source>
</evidence>
<evidence type="ECO:0000256" key="3">
    <source>
        <dbReference type="ARBA" id="ARBA00022692"/>
    </source>
</evidence>
<accession>A0ABR4CPF1</accession>
<protein>
    <recommendedName>
        <fullName evidence="7">Derlin</fullName>
    </recommendedName>
</protein>
<evidence type="ECO:0000256" key="7">
    <source>
        <dbReference type="RuleBase" id="RU363059"/>
    </source>
</evidence>
<proteinExistence type="inferred from homology"/>
<keyword evidence="9" id="KW-1185">Reference proteome</keyword>
<organism evidence="8 9">
    <name type="scientific">Oculimacula yallundae</name>
    <dbReference type="NCBI Taxonomy" id="86028"/>
    <lineage>
        <taxon>Eukaryota</taxon>
        <taxon>Fungi</taxon>
        <taxon>Dikarya</taxon>
        <taxon>Ascomycota</taxon>
        <taxon>Pezizomycotina</taxon>
        <taxon>Leotiomycetes</taxon>
        <taxon>Helotiales</taxon>
        <taxon>Ploettnerulaceae</taxon>
        <taxon>Oculimacula</taxon>
    </lineage>
</organism>
<keyword evidence="5 7" id="KW-1133">Transmembrane helix</keyword>
<keyword evidence="3 7" id="KW-0812">Transmembrane</keyword>
<comment type="function">
    <text evidence="7">May be involved in the degradation of misfolded endoplasmic reticulum (ER) luminal proteins.</text>
</comment>
<comment type="similarity">
    <text evidence="2 7">Belongs to the derlin family.</text>
</comment>
<evidence type="ECO:0000256" key="1">
    <source>
        <dbReference type="ARBA" id="ARBA00004477"/>
    </source>
</evidence>